<accession>A0A699XRJ4</accession>
<protein>
    <submittedName>
        <fullName evidence="1">Uncharacterized protein</fullName>
    </submittedName>
</protein>
<gene>
    <name evidence="1" type="ORF">Tci_931510</name>
</gene>
<feature type="non-terminal residue" evidence="1">
    <location>
        <position position="1"/>
    </location>
</feature>
<organism evidence="1">
    <name type="scientific">Tanacetum cinerariifolium</name>
    <name type="common">Dalmatian daisy</name>
    <name type="synonym">Chrysanthemum cinerariifolium</name>
    <dbReference type="NCBI Taxonomy" id="118510"/>
    <lineage>
        <taxon>Eukaryota</taxon>
        <taxon>Viridiplantae</taxon>
        <taxon>Streptophyta</taxon>
        <taxon>Embryophyta</taxon>
        <taxon>Tracheophyta</taxon>
        <taxon>Spermatophyta</taxon>
        <taxon>Magnoliopsida</taxon>
        <taxon>eudicotyledons</taxon>
        <taxon>Gunneridae</taxon>
        <taxon>Pentapetalae</taxon>
        <taxon>asterids</taxon>
        <taxon>campanulids</taxon>
        <taxon>Asterales</taxon>
        <taxon>Asteraceae</taxon>
        <taxon>Asteroideae</taxon>
        <taxon>Anthemideae</taxon>
        <taxon>Anthemidinae</taxon>
        <taxon>Tanacetum</taxon>
    </lineage>
</organism>
<comment type="caution">
    <text evidence="1">The sequence shown here is derived from an EMBL/GenBank/DDBJ whole genome shotgun (WGS) entry which is preliminary data.</text>
</comment>
<sequence>AVAARVPESRIVGVARVVDDGHADRVSPNFARGLAPRGAAAPGGIAALAGAGE</sequence>
<proteinExistence type="predicted"/>
<dbReference type="EMBL" id="BKCJ011866274">
    <property type="protein sequence ID" value="GFD59541.1"/>
    <property type="molecule type" value="Genomic_DNA"/>
</dbReference>
<name>A0A699XRJ4_TANCI</name>
<feature type="non-terminal residue" evidence="1">
    <location>
        <position position="53"/>
    </location>
</feature>
<evidence type="ECO:0000313" key="1">
    <source>
        <dbReference type="EMBL" id="GFD59541.1"/>
    </source>
</evidence>
<dbReference type="AlphaFoldDB" id="A0A699XRJ4"/>
<reference evidence="1" key="1">
    <citation type="journal article" date="2019" name="Sci. Rep.">
        <title>Draft genome of Tanacetum cinerariifolium, the natural source of mosquito coil.</title>
        <authorList>
            <person name="Yamashiro T."/>
            <person name="Shiraishi A."/>
            <person name="Satake H."/>
            <person name="Nakayama K."/>
        </authorList>
    </citation>
    <scope>NUCLEOTIDE SEQUENCE</scope>
</reference>